<feature type="repeat" description="PPR" evidence="3">
    <location>
        <begin position="344"/>
        <end position="374"/>
    </location>
</feature>
<dbReference type="InterPro" id="IPR046848">
    <property type="entry name" value="E_motif"/>
</dbReference>
<dbReference type="SUPFAM" id="SSF48452">
    <property type="entry name" value="TPR-like"/>
    <property type="match status" value="1"/>
</dbReference>
<comment type="similarity">
    <text evidence="1">Belongs to the PPR family. PCMP-H subfamily.</text>
</comment>
<feature type="repeat" description="PPR" evidence="3">
    <location>
        <begin position="607"/>
        <end position="641"/>
    </location>
</feature>
<dbReference type="Gene3D" id="1.25.40.10">
    <property type="entry name" value="Tetratricopeptide repeat domain"/>
    <property type="match status" value="8"/>
</dbReference>
<dbReference type="PROSITE" id="PS51375">
    <property type="entry name" value="PPR"/>
    <property type="match status" value="9"/>
</dbReference>
<dbReference type="PANTHER" id="PTHR47926">
    <property type="entry name" value="PENTATRICOPEPTIDE REPEAT-CONTAINING PROTEIN"/>
    <property type="match status" value="1"/>
</dbReference>
<sequence>MNRGLFRCYRSLSTRALPIQETPQFKLFQSNKRIQELGRLGRVDEARKLFDDMIQRDSVAWNTMISGYSQNGRLEEARALFDSFAGKNVRTWTSMLTGYSKYGRIEEARWVFESMPERNIVSWNAMVSGYVQNGDLCNARRLFDQMGERNIVSWNSIITGYCHCCRMREARELFDQMPERNSVSWMVMISGYVQINDFKEAWDVFVRMHRSEVRPDQSIFVVAFSAITGLNDFELIGSLRTLAMKMGLESDVVVGTGILNAYTRSGCLEVAMNFFESMAERNEFTWTSMIAAFSQCGRFGDAIALSRRVPEKSVSTQTATMTAYAQNGRIGQAKQIFDEIPNPNVVAWNAMLAGYAQNGMLEEANNLFLRMPSTNSASWAAMIAGLVQNGQSKEAVELLAELHRSGAVPSHSSFTSALSACANIGAIEMGRQIHSLSIKSGCQFNSYVGNGLISMYAKCKSIEDVSQMFCRMRHRDIVSWNSLITGLSENHMLDDARNTFEKMPKRDVVSWTAIISAYVQARNGEVALQLFLDMLAHGINPNELTVTSLLSTCGSLGATKLGEQIHALIYKFGFNSYVCVGNSLVTMYFKCGCEDGFSLFEEMGEQDIVTWNAILAGCAQNGFGDKAIKIFEKMKTNGVVPDQISFLGILSACSHSGLVDEGLGYFNSMSQDHDILPLVHHYTCMVDLLGWAGRLSEAESLIENMPIEADLVIWEALLAACRFHRNIKLGQKVAERLVQMGTQKSGPYVLLSNLYASHGMQDKVREIQKSMVDRGVSREQGLSWIQIKSKLHYFLTGDKTHNQIKNIYSVLMEFYGHFQATGYVPDTDFVLHDVEEKQKQNELLYHSEKLAVILGILSTPNGSPIRILKNLRICCDCHNFMKYLSKVTGRKIVIQDGNRFHHFLDGSCSCRDYW</sequence>
<feature type="repeat" description="PPR" evidence="3">
    <location>
        <begin position="150"/>
        <end position="184"/>
    </location>
</feature>
<feature type="repeat" description="PPR" evidence="3">
    <location>
        <begin position="375"/>
        <end position="409"/>
    </location>
</feature>
<feature type="repeat" description="PPR" evidence="3">
    <location>
        <begin position="507"/>
        <end position="541"/>
    </location>
</feature>
<dbReference type="GO" id="GO:0003723">
    <property type="term" value="F:RNA binding"/>
    <property type="evidence" value="ECO:0007669"/>
    <property type="project" value="InterPro"/>
</dbReference>
<dbReference type="FunFam" id="1.25.40.10:FF:000348">
    <property type="entry name" value="Pentatricopeptide repeat-containing protein chloroplastic"/>
    <property type="match status" value="1"/>
</dbReference>
<comment type="caution">
    <text evidence="5">The sequence shown here is derived from an EMBL/GenBank/DDBJ whole genome shotgun (WGS) entry which is preliminary data.</text>
</comment>
<evidence type="ECO:0000259" key="4">
    <source>
        <dbReference type="Pfam" id="PF14432"/>
    </source>
</evidence>
<dbReference type="Pfam" id="PF14432">
    <property type="entry name" value="DYW_deaminase"/>
    <property type="match status" value="1"/>
</dbReference>
<reference evidence="5 6" key="1">
    <citation type="journal article" date="2018" name="Proc. Natl. Acad. Sci. U.S.A.">
        <title>Draft genome sequence of Camellia sinensis var. sinensis provides insights into the evolution of the tea genome and tea quality.</title>
        <authorList>
            <person name="Wei C."/>
            <person name="Yang H."/>
            <person name="Wang S."/>
            <person name="Zhao J."/>
            <person name="Liu C."/>
            <person name="Gao L."/>
            <person name="Xia E."/>
            <person name="Lu Y."/>
            <person name="Tai Y."/>
            <person name="She G."/>
            <person name="Sun J."/>
            <person name="Cao H."/>
            <person name="Tong W."/>
            <person name="Gao Q."/>
            <person name="Li Y."/>
            <person name="Deng W."/>
            <person name="Jiang X."/>
            <person name="Wang W."/>
            <person name="Chen Q."/>
            <person name="Zhang S."/>
            <person name="Li H."/>
            <person name="Wu J."/>
            <person name="Wang P."/>
            <person name="Li P."/>
            <person name="Shi C."/>
            <person name="Zheng F."/>
            <person name="Jian J."/>
            <person name="Huang B."/>
            <person name="Shan D."/>
            <person name="Shi M."/>
            <person name="Fang C."/>
            <person name="Yue Y."/>
            <person name="Li F."/>
            <person name="Li D."/>
            <person name="Wei S."/>
            <person name="Han B."/>
            <person name="Jiang C."/>
            <person name="Yin Y."/>
            <person name="Xia T."/>
            <person name="Zhang Z."/>
            <person name="Bennetzen J.L."/>
            <person name="Zhao S."/>
            <person name="Wan X."/>
        </authorList>
    </citation>
    <scope>NUCLEOTIDE SEQUENCE [LARGE SCALE GENOMIC DNA]</scope>
    <source>
        <strain evidence="6">cv. Shuchazao</strain>
        <tissue evidence="5">Leaf</tissue>
    </source>
</reference>
<dbReference type="PANTHER" id="PTHR47926:SF533">
    <property type="entry name" value="DYW DOMAIN-CONTAINING PROTEIN"/>
    <property type="match status" value="1"/>
</dbReference>
<gene>
    <name evidence="5" type="ORF">TEA_015144</name>
</gene>
<evidence type="ECO:0000256" key="2">
    <source>
        <dbReference type="ARBA" id="ARBA00022737"/>
    </source>
</evidence>
<dbReference type="Pfam" id="PF20431">
    <property type="entry name" value="E_motif"/>
    <property type="match status" value="1"/>
</dbReference>
<dbReference type="InterPro" id="IPR011990">
    <property type="entry name" value="TPR-like_helical_dom_sf"/>
</dbReference>
<dbReference type="FunFam" id="1.25.40.10:FF:002130">
    <property type="entry name" value="Pentatricopeptide repeat-containing protein mitochondrial"/>
    <property type="match status" value="1"/>
</dbReference>
<proteinExistence type="inferred from homology"/>
<protein>
    <recommendedName>
        <fullName evidence="4">DYW domain-containing protein</fullName>
    </recommendedName>
</protein>
<dbReference type="Pfam" id="PF13041">
    <property type="entry name" value="PPR_2"/>
    <property type="match status" value="3"/>
</dbReference>
<feature type="repeat" description="PPR" evidence="3">
    <location>
        <begin position="57"/>
        <end position="87"/>
    </location>
</feature>
<dbReference type="FunFam" id="1.25.40.10:FF:000776">
    <property type="entry name" value="Pentatricopeptide repeat-containing protein At3g13880"/>
    <property type="match status" value="1"/>
</dbReference>
<organism evidence="5 6">
    <name type="scientific">Camellia sinensis var. sinensis</name>
    <name type="common">China tea</name>
    <dbReference type="NCBI Taxonomy" id="542762"/>
    <lineage>
        <taxon>Eukaryota</taxon>
        <taxon>Viridiplantae</taxon>
        <taxon>Streptophyta</taxon>
        <taxon>Embryophyta</taxon>
        <taxon>Tracheophyta</taxon>
        <taxon>Spermatophyta</taxon>
        <taxon>Magnoliopsida</taxon>
        <taxon>eudicotyledons</taxon>
        <taxon>Gunneridae</taxon>
        <taxon>Pentapetalae</taxon>
        <taxon>asterids</taxon>
        <taxon>Ericales</taxon>
        <taxon>Theaceae</taxon>
        <taxon>Camellia</taxon>
    </lineage>
</organism>
<dbReference type="Proteomes" id="UP000306102">
    <property type="component" value="Unassembled WGS sequence"/>
</dbReference>
<evidence type="ECO:0000313" key="5">
    <source>
        <dbReference type="EMBL" id="THG02430.1"/>
    </source>
</evidence>
<dbReference type="Pfam" id="PF01535">
    <property type="entry name" value="PPR"/>
    <property type="match status" value="10"/>
</dbReference>
<dbReference type="GO" id="GO:0008270">
    <property type="term" value="F:zinc ion binding"/>
    <property type="evidence" value="ECO:0007669"/>
    <property type="project" value="InterPro"/>
</dbReference>
<feature type="domain" description="DYW" evidence="4">
    <location>
        <begin position="822"/>
        <end position="914"/>
    </location>
</feature>
<dbReference type="NCBIfam" id="TIGR00756">
    <property type="entry name" value="PPR"/>
    <property type="match status" value="12"/>
</dbReference>
<dbReference type="InterPro" id="IPR046960">
    <property type="entry name" value="PPR_At4g14850-like_plant"/>
</dbReference>
<feature type="repeat" description="PPR" evidence="3">
    <location>
        <begin position="282"/>
        <end position="316"/>
    </location>
</feature>
<evidence type="ECO:0000313" key="6">
    <source>
        <dbReference type="Proteomes" id="UP000306102"/>
    </source>
</evidence>
<keyword evidence="6" id="KW-1185">Reference proteome</keyword>
<name>A0A4S4DHY8_CAMSN</name>
<feature type="repeat" description="PPR" evidence="3">
    <location>
        <begin position="476"/>
        <end position="506"/>
    </location>
</feature>
<dbReference type="GO" id="GO:0048731">
    <property type="term" value="P:system development"/>
    <property type="evidence" value="ECO:0007669"/>
    <property type="project" value="UniProtKB-ARBA"/>
</dbReference>
<accession>A0A4S4DHY8</accession>
<keyword evidence="2" id="KW-0677">Repeat</keyword>
<evidence type="ECO:0000256" key="1">
    <source>
        <dbReference type="ARBA" id="ARBA00006643"/>
    </source>
</evidence>
<dbReference type="EMBL" id="SDRB02011193">
    <property type="protein sequence ID" value="THG02430.1"/>
    <property type="molecule type" value="Genomic_DNA"/>
</dbReference>
<dbReference type="InterPro" id="IPR032867">
    <property type="entry name" value="DYW_dom"/>
</dbReference>
<dbReference type="InterPro" id="IPR002885">
    <property type="entry name" value="PPR_rpt"/>
</dbReference>
<dbReference type="GO" id="GO:0009451">
    <property type="term" value="P:RNA modification"/>
    <property type="evidence" value="ECO:0007669"/>
    <property type="project" value="InterPro"/>
</dbReference>
<dbReference type="AlphaFoldDB" id="A0A4S4DHY8"/>
<dbReference type="FunFam" id="1.25.40.10:FF:000125">
    <property type="entry name" value="Pentatricopeptide repeat-containing protein"/>
    <property type="match status" value="1"/>
</dbReference>
<evidence type="ECO:0000256" key="3">
    <source>
        <dbReference type="PROSITE-ProRule" id="PRU00708"/>
    </source>
</evidence>
<feature type="repeat" description="PPR" evidence="3">
    <location>
        <begin position="88"/>
        <end position="122"/>
    </location>
</feature>